<accession>D3A0L3</accession>
<dbReference type="Proteomes" id="UP000003344">
    <property type="component" value="Unassembled WGS sequence"/>
</dbReference>
<comment type="caution">
    <text evidence="1">The sequence shown here is derived from an EMBL/GenBank/DDBJ whole genome shotgun (WGS) entry which is preliminary data.</text>
</comment>
<proteinExistence type="predicted"/>
<dbReference type="AlphaFoldDB" id="D3A0L3"/>
<name>D3A0L3_NEIM2</name>
<evidence type="ECO:0000313" key="2">
    <source>
        <dbReference type="Proteomes" id="UP000003344"/>
    </source>
</evidence>
<sequence length="39" mass="4821">MVGFIKKYQIEFKHIQSKQDVLPALSRRQIFFFRHTRIL</sequence>
<reference evidence="1 2" key="1">
    <citation type="submission" date="2009-10" db="EMBL/GenBank/DDBJ databases">
        <authorList>
            <person name="Weinstock G."/>
            <person name="Sodergren E."/>
            <person name="Clifton S."/>
            <person name="Fulton L."/>
            <person name="Fulton B."/>
            <person name="Courtney L."/>
            <person name="Fronick C."/>
            <person name="Harrison M."/>
            <person name="Strong C."/>
            <person name="Farmer C."/>
            <person name="Delahaunty K."/>
            <person name="Markovic C."/>
            <person name="Hall O."/>
            <person name="Minx P."/>
            <person name="Tomlinson C."/>
            <person name="Mitreva M."/>
            <person name="Nelson J."/>
            <person name="Hou S."/>
            <person name="Wollam A."/>
            <person name="Pepin K.H."/>
            <person name="Johnson M."/>
            <person name="Bhonagiri V."/>
            <person name="Nash W.E."/>
            <person name="Warren W."/>
            <person name="Chinwalla A."/>
            <person name="Mardis E.R."/>
            <person name="Wilson R.K."/>
        </authorList>
    </citation>
    <scope>NUCLEOTIDE SEQUENCE [LARGE SCALE GENOMIC DNA]</scope>
    <source>
        <strain evidence="2">ATCC 25996 / DSM 4631 / NCTC 10774 / M26</strain>
    </source>
</reference>
<gene>
    <name evidence="1" type="ORF">NEIMUCOT_06449</name>
</gene>
<organism evidence="1 2">
    <name type="scientific">Neisseria mucosa (strain ATCC 25996 / DSM 4631 / NCTC 10774 / M26)</name>
    <dbReference type="NCBI Taxonomy" id="546266"/>
    <lineage>
        <taxon>Bacteria</taxon>
        <taxon>Pseudomonadati</taxon>
        <taxon>Pseudomonadota</taxon>
        <taxon>Betaproteobacteria</taxon>
        <taxon>Neisseriales</taxon>
        <taxon>Neisseriaceae</taxon>
        <taxon>Neisseria</taxon>
    </lineage>
</organism>
<protein>
    <submittedName>
        <fullName evidence="1">Uncharacterized protein</fullName>
    </submittedName>
</protein>
<dbReference type="EMBL" id="ACDX02000029">
    <property type="protein sequence ID" value="EFC87143.1"/>
    <property type="molecule type" value="Genomic_DNA"/>
</dbReference>
<evidence type="ECO:0000313" key="1">
    <source>
        <dbReference type="EMBL" id="EFC87143.1"/>
    </source>
</evidence>